<evidence type="ECO:0000313" key="2">
    <source>
        <dbReference type="EMBL" id="PHJ21504.1"/>
    </source>
</evidence>
<dbReference type="Proteomes" id="UP000221165">
    <property type="component" value="Unassembled WGS sequence"/>
</dbReference>
<reference evidence="2 3" key="1">
    <citation type="journal article" date="2017" name="Int. J. Parasitol.">
        <title>The genome of the protozoan parasite Cystoisospora suis and a reverse vaccinology approach to identify vaccine candidates.</title>
        <authorList>
            <person name="Palmieri N."/>
            <person name="Shrestha A."/>
            <person name="Ruttkowski B."/>
            <person name="Beck T."/>
            <person name="Vogl C."/>
            <person name="Tomley F."/>
            <person name="Blake D.P."/>
            <person name="Joachim A."/>
        </authorList>
    </citation>
    <scope>NUCLEOTIDE SEQUENCE [LARGE SCALE GENOMIC DNA]</scope>
    <source>
        <strain evidence="2 3">Wien I</strain>
    </source>
</reference>
<feature type="region of interest" description="Disordered" evidence="1">
    <location>
        <begin position="1"/>
        <end position="56"/>
    </location>
</feature>
<dbReference type="AlphaFoldDB" id="A0A2C6L0E1"/>
<dbReference type="EMBL" id="MIGC01002202">
    <property type="protein sequence ID" value="PHJ21504.1"/>
    <property type="molecule type" value="Genomic_DNA"/>
</dbReference>
<proteinExistence type="predicted"/>
<feature type="non-terminal residue" evidence="2">
    <location>
        <position position="56"/>
    </location>
</feature>
<accession>A0A2C6L0E1</accession>
<dbReference type="VEuPathDB" id="ToxoDB:CSUI_004653"/>
<name>A0A2C6L0E1_9APIC</name>
<feature type="non-terminal residue" evidence="2">
    <location>
        <position position="1"/>
    </location>
</feature>
<gene>
    <name evidence="2" type="ORF">CSUI_004653</name>
</gene>
<dbReference type="GeneID" id="94428049"/>
<dbReference type="RefSeq" id="XP_067923186.1">
    <property type="nucleotide sequence ID" value="XM_068064838.1"/>
</dbReference>
<feature type="compositionally biased region" description="Basic and acidic residues" evidence="1">
    <location>
        <begin position="18"/>
        <end position="33"/>
    </location>
</feature>
<protein>
    <submittedName>
        <fullName evidence="2">Uncharacterized protein</fullName>
    </submittedName>
</protein>
<sequence length="56" mass="6096">KFVPQSSEYQLRPVAARRAREAEARQERQRAEKSVGTTLARQGVTVVPVEGSSGVA</sequence>
<evidence type="ECO:0000313" key="3">
    <source>
        <dbReference type="Proteomes" id="UP000221165"/>
    </source>
</evidence>
<evidence type="ECO:0000256" key="1">
    <source>
        <dbReference type="SAM" id="MobiDB-lite"/>
    </source>
</evidence>
<organism evidence="2 3">
    <name type="scientific">Cystoisospora suis</name>
    <dbReference type="NCBI Taxonomy" id="483139"/>
    <lineage>
        <taxon>Eukaryota</taxon>
        <taxon>Sar</taxon>
        <taxon>Alveolata</taxon>
        <taxon>Apicomplexa</taxon>
        <taxon>Conoidasida</taxon>
        <taxon>Coccidia</taxon>
        <taxon>Eucoccidiorida</taxon>
        <taxon>Eimeriorina</taxon>
        <taxon>Sarcocystidae</taxon>
        <taxon>Cystoisospora</taxon>
    </lineage>
</organism>
<comment type="caution">
    <text evidence="2">The sequence shown here is derived from an EMBL/GenBank/DDBJ whole genome shotgun (WGS) entry which is preliminary data.</text>
</comment>
<keyword evidence="3" id="KW-1185">Reference proteome</keyword>